<evidence type="ECO:0000256" key="2">
    <source>
        <dbReference type="SAM" id="MobiDB-lite"/>
    </source>
</evidence>
<dbReference type="Gene3D" id="3.40.190.10">
    <property type="entry name" value="Periplasmic binding protein-like II"/>
    <property type="match status" value="1"/>
</dbReference>
<keyword evidence="1 3" id="KW-0732">Signal</keyword>
<gene>
    <name evidence="5" type="ORF">GCM10009533_27930</name>
</gene>
<protein>
    <recommendedName>
        <fullName evidence="4">Solute-binding protein family 3/N-terminal domain-containing protein</fullName>
    </recommendedName>
</protein>
<evidence type="ECO:0000313" key="6">
    <source>
        <dbReference type="Proteomes" id="UP001500729"/>
    </source>
</evidence>
<feature type="region of interest" description="Disordered" evidence="2">
    <location>
        <begin position="30"/>
        <end position="50"/>
    </location>
</feature>
<dbReference type="PANTHER" id="PTHR35936:SF17">
    <property type="entry name" value="ARGININE-BINDING EXTRACELLULAR PROTEIN ARTP"/>
    <property type="match status" value="1"/>
</dbReference>
<dbReference type="InterPro" id="IPR001638">
    <property type="entry name" value="Solute-binding_3/MltF_N"/>
</dbReference>
<dbReference type="EMBL" id="BAAAGS010000015">
    <property type="protein sequence ID" value="GAA0527002.1"/>
    <property type="molecule type" value="Genomic_DNA"/>
</dbReference>
<dbReference type="PROSITE" id="PS51257">
    <property type="entry name" value="PROKAR_LIPOPROTEIN"/>
    <property type="match status" value="1"/>
</dbReference>
<sequence length="206" mass="21147">MRIRVLAAVLAACATLSACGGGAQPNAVVPQPLPPAPTSTAAPPDGSVDLDGSPTVEKIKQRGKLLVGLRSDAPDMVRRVSAGEYQGFDVEVAGILAAGMGLDPRTQISYRWLPSDLRANAMTAGSVDVQLGGFDRGAPQFAGAGPYAVVGGPGAEVEHYVGFNPGDDAMGEELDRILDAAVADGRWQRAYDTALAPSGVRARPAP</sequence>
<feature type="signal peptide" evidence="3">
    <location>
        <begin position="1"/>
        <end position="23"/>
    </location>
</feature>
<feature type="chain" id="PRO_5045940035" description="Solute-binding protein family 3/N-terminal domain-containing protein" evidence="3">
    <location>
        <begin position="24"/>
        <end position="206"/>
    </location>
</feature>
<evidence type="ECO:0000256" key="3">
    <source>
        <dbReference type="SAM" id="SignalP"/>
    </source>
</evidence>
<keyword evidence="6" id="KW-1185">Reference proteome</keyword>
<dbReference type="PANTHER" id="PTHR35936">
    <property type="entry name" value="MEMBRANE-BOUND LYTIC MUREIN TRANSGLYCOSYLASE F"/>
    <property type="match status" value="1"/>
</dbReference>
<feature type="domain" description="Solute-binding protein family 3/N-terminal" evidence="4">
    <location>
        <begin position="66"/>
        <end position="192"/>
    </location>
</feature>
<dbReference type="RefSeq" id="WP_009943792.1">
    <property type="nucleotide sequence ID" value="NZ_BAAAGS010000015.1"/>
</dbReference>
<proteinExistence type="predicted"/>
<evidence type="ECO:0000259" key="4">
    <source>
        <dbReference type="Pfam" id="PF00497"/>
    </source>
</evidence>
<comment type="caution">
    <text evidence="5">The sequence shown here is derived from an EMBL/GenBank/DDBJ whole genome shotgun (WGS) entry which is preliminary data.</text>
</comment>
<accession>A0ABN1CVA9</accession>
<reference evidence="5 6" key="1">
    <citation type="journal article" date="2019" name="Int. J. Syst. Evol. Microbiol.">
        <title>The Global Catalogue of Microorganisms (GCM) 10K type strain sequencing project: providing services to taxonomists for standard genome sequencing and annotation.</title>
        <authorList>
            <consortium name="The Broad Institute Genomics Platform"/>
            <consortium name="The Broad Institute Genome Sequencing Center for Infectious Disease"/>
            <person name="Wu L."/>
            <person name="Ma J."/>
        </authorList>
    </citation>
    <scope>NUCLEOTIDE SEQUENCE [LARGE SCALE GENOMIC DNA]</scope>
    <source>
        <strain evidence="5 6">JCM 10303</strain>
    </source>
</reference>
<dbReference type="Proteomes" id="UP001500729">
    <property type="component" value="Unassembled WGS sequence"/>
</dbReference>
<name>A0ABN1CVA9_SACER</name>
<dbReference type="Pfam" id="PF00497">
    <property type="entry name" value="SBP_bac_3"/>
    <property type="match status" value="1"/>
</dbReference>
<evidence type="ECO:0000313" key="5">
    <source>
        <dbReference type="EMBL" id="GAA0527002.1"/>
    </source>
</evidence>
<evidence type="ECO:0000256" key="1">
    <source>
        <dbReference type="ARBA" id="ARBA00022729"/>
    </source>
</evidence>
<dbReference type="SUPFAM" id="SSF53850">
    <property type="entry name" value="Periplasmic binding protein-like II"/>
    <property type="match status" value="1"/>
</dbReference>
<organism evidence="5 6">
    <name type="scientific">Saccharopolyspora erythraea</name>
    <name type="common">Streptomyces erythraeus</name>
    <dbReference type="NCBI Taxonomy" id="1836"/>
    <lineage>
        <taxon>Bacteria</taxon>
        <taxon>Bacillati</taxon>
        <taxon>Actinomycetota</taxon>
        <taxon>Actinomycetes</taxon>
        <taxon>Pseudonocardiales</taxon>
        <taxon>Pseudonocardiaceae</taxon>
        <taxon>Saccharopolyspora</taxon>
    </lineage>
</organism>